<dbReference type="Proteomes" id="UP000076502">
    <property type="component" value="Unassembled WGS sequence"/>
</dbReference>
<gene>
    <name evidence="1" type="ORF">WN55_09097</name>
</gene>
<evidence type="ECO:0000313" key="1">
    <source>
        <dbReference type="EMBL" id="KZC08034.1"/>
    </source>
</evidence>
<organism evidence="1 2">
    <name type="scientific">Dufourea novaeangliae</name>
    <name type="common">Sweat bee</name>
    <dbReference type="NCBI Taxonomy" id="178035"/>
    <lineage>
        <taxon>Eukaryota</taxon>
        <taxon>Metazoa</taxon>
        <taxon>Ecdysozoa</taxon>
        <taxon>Arthropoda</taxon>
        <taxon>Hexapoda</taxon>
        <taxon>Insecta</taxon>
        <taxon>Pterygota</taxon>
        <taxon>Neoptera</taxon>
        <taxon>Endopterygota</taxon>
        <taxon>Hymenoptera</taxon>
        <taxon>Apocrita</taxon>
        <taxon>Aculeata</taxon>
        <taxon>Apoidea</taxon>
        <taxon>Anthophila</taxon>
        <taxon>Halictidae</taxon>
        <taxon>Rophitinae</taxon>
        <taxon>Dufourea</taxon>
    </lineage>
</organism>
<proteinExistence type="predicted"/>
<protein>
    <submittedName>
        <fullName evidence="1">Uncharacterized protein</fullName>
    </submittedName>
</protein>
<sequence>MARGHSRTKQSRKFKIHIDGGALAFSDSRGFERGQGSRGLARSNGDYFRFGSDRIES</sequence>
<name>A0A154P9G1_DUFNO</name>
<accession>A0A154P9G1</accession>
<evidence type="ECO:0000313" key="2">
    <source>
        <dbReference type="Proteomes" id="UP000076502"/>
    </source>
</evidence>
<keyword evidence="2" id="KW-1185">Reference proteome</keyword>
<dbReference type="EMBL" id="KQ434839">
    <property type="protein sequence ID" value="KZC08034.1"/>
    <property type="molecule type" value="Genomic_DNA"/>
</dbReference>
<reference evidence="1 2" key="1">
    <citation type="submission" date="2015-07" db="EMBL/GenBank/DDBJ databases">
        <title>The genome of Dufourea novaeangliae.</title>
        <authorList>
            <person name="Pan H."/>
            <person name="Kapheim K."/>
        </authorList>
    </citation>
    <scope>NUCLEOTIDE SEQUENCE [LARGE SCALE GENOMIC DNA]</scope>
    <source>
        <strain evidence="1">0120121106</strain>
        <tissue evidence="1">Whole body</tissue>
    </source>
</reference>
<dbReference type="AlphaFoldDB" id="A0A154P9G1"/>